<dbReference type="SUPFAM" id="SSF53686">
    <property type="entry name" value="Tryptophan synthase beta subunit-like PLP-dependent enzymes"/>
    <property type="match status" value="1"/>
</dbReference>
<dbReference type="Pfam" id="PF00291">
    <property type="entry name" value="PALP"/>
    <property type="match status" value="1"/>
</dbReference>
<proteinExistence type="predicted"/>
<sequence length="388" mass="40922">MSITEFAVPGGLRTATPGDMTALVGNTPLLRLATAETGHGYWAKLEGANPGGIKDRAALHLVRRARERGDLAPGAPIVESSSGTLGLGLALAGMASGHPVTVVADPGLEPSLRRLLAAYGAHVDIVAEPDPVGGWQEARRARVAELIAGSPGAWNPDQYHNPDNVDAYEALGLELAFQLRHIDILVCAVGTGGHSAGVFGVLRRLYPHARLVGVDSPGSTIFGQPARPRLMRGLGSSIYPRNVAYDQFSEVHWVPPAAAIHSCRRLARHSYATGGWSVGAVALVADWLARREPASARVVAIFPDGPHRYADTVFNDEYCRQHQLLDQPLPTDPETVDNPLGHLSVAWTRTTNVQDPLASQARGDGARVAGLVADGAAAPSLADGEVRA</sequence>
<dbReference type="PANTHER" id="PTHR10314">
    <property type="entry name" value="CYSTATHIONINE BETA-SYNTHASE"/>
    <property type="match status" value="1"/>
</dbReference>
<dbReference type="STRING" id="446470.Snas_4716"/>
<comment type="cofactor">
    <cofactor evidence="1">
        <name>pyridoxal 5'-phosphate</name>
        <dbReference type="ChEBI" id="CHEBI:597326"/>
    </cofactor>
</comment>
<dbReference type="Gene3D" id="3.40.50.1100">
    <property type="match status" value="2"/>
</dbReference>
<evidence type="ECO:0000313" key="5">
    <source>
        <dbReference type="Proteomes" id="UP000000844"/>
    </source>
</evidence>
<dbReference type="CDD" id="cd01561">
    <property type="entry name" value="CBS_like"/>
    <property type="match status" value="1"/>
</dbReference>
<organism evidence="4 5">
    <name type="scientific">Stackebrandtia nassauensis (strain DSM 44728 / CIP 108903 / NRRL B-16338 / NBRC 102104 / LLR-40K-21)</name>
    <dbReference type="NCBI Taxonomy" id="446470"/>
    <lineage>
        <taxon>Bacteria</taxon>
        <taxon>Bacillati</taxon>
        <taxon>Actinomycetota</taxon>
        <taxon>Actinomycetes</taxon>
        <taxon>Glycomycetales</taxon>
        <taxon>Glycomycetaceae</taxon>
        <taxon>Stackebrandtia</taxon>
    </lineage>
</organism>
<dbReference type="HOGENOM" id="CLU_021018_1_0_11"/>
<gene>
    <name evidence="4" type="ordered locus">Snas_4716</name>
</gene>
<dbReference type="KEGG" id="sna:Snas_4716"/>
<dbReference type="InterPro" id="IPR036052">
    <property type="entry name" value="TrpB-like_PALP_sf"/>
</dbReference>
<evidence type="ECO:0000256" key="2">
    <source>
        <dbReference type="ARBA" id="ARBA00022898"/>
    </source>
</evidence>
<accession>D3Q7L7</accession>
<evidence type="ECO:0000259" key="3">
    <source>
        <dbReference type="Pfam" id="PF00291"/>
    </source>
</evidence>
<keyword evidence="5" id="KW-1185">Reference proteome</keyword>
<feature type="domain" description="Tryptophan synthase beta chain-like PALP" evidence="3">
    <location>
        <begin position="22"/>
        <end position="304"/>
    </location>
</feature>
<dbReference type="AlphaFoldDB" id="D3Q7L7"/>
<dbReference type="InterPro" id="IPR050214">
    <property type="entry name" value="Cys_Synth/Cystath_Beta-Synth"/>
</dbReference>
<evidence type="ECO:0000313" key="4">
    <source>
        <dbReference type="EMBL" id="ADD44359.1"/>
    </source>
</evidence>
<dbReference type="InterPro" id="IPR001926">
    <property type="entry name" value="TrpB-like_PALP"/>
</dbReference>
<protein>
    <submittedName>
        <fullName evidence="4">Pyridoxal-5'-phosphate-dependent protein beta subunit</fullName>
    </submittedName>
</protein>
<dbReference type="eggNOG" id="COG0031">
    <property type="taxonomic scope" value="Bacteria"/>
</dbReference>
<reference evidence="4 5" key="1">
    <citation type="journal article" date="2009" name="Stand. Genomic Sci.">
        <title>Complete genome sequence of Stackebrandtia nassauensis type strain (LLR-40K-21).</title>
        <authorList>
            <person name="Munk C."/>
            <person name="Lapidus A."/>
            <person name="Copeland A."/>
            <person name="Jando M."/>
            <person name="Mayilraj S."/>
            <person name="Glavina Del Rio T."/>
            <person name="Nolan M."/>
            <person name="Chen F."/>
            <person name="Lucas S."/>
            <person name="Tice H."/>
            <person name="Cheng J.F."/>
            <person name="Han C."/>
            <person name="Detter J.C."/>
            <person name="Bruce D."/>
            <person name="Goodwin L."/>
            <person name="Chain P."/>
            <person name="Pitluck S."/>
            <person name="Goker M."/>
            <person name="Ovchinikova G."/>
            <person name="Pati A."/>
            <person name="Ivanova N."/>
            <person name="Mavromatis K."/>
            <person name="Chen A."/>
            <person name="Palaniappan K."/>
            <person name="Land M."/>
            <person name="Hauser L."/>
            <person name="Chang Y.J."/>
            <person name="Jeffries C.D."/>
            <person name="Bristow J."/>
            <person name="Eisen J.A."/>
            <person name="Markowitz V."/>
            <person name="Hugenholtz P."/>
            <person name="Kyrpides N.C."/>
            <person name="Klenk H.P."/>
        </authorList>
    </citation>
    <scope>NUCLEOTIDE SEQUENCE [LARGE SCALE GENOMIC DNA]</scope>
    <source>
        <strain evidence="5">DSM 44728 / CIP 108903 / NRRL B-16338 / NBRC 102104 / LLR-40K-21</strain>
    </source>
</reference>
<dbReference type="EMBL" id="CP001778">
    <property type="protein sequence ID" value="ADD44359.1"/>
    <property type="molecule type" value="Genomic_DNA"/>
</dbReference>
<evidence type="ECO:0000256" key="1">
    <source>
        <dbReference type="ARBA" id="ARBA00001933"/>
    </source>
</evidence>
<keyword evidence="2" id="KW-0663">Pyridoxal phosphate</keyword>
<name>D3Q7L7_STANL</name>
<dbReference type="Proteomes" id="UP000000844">
    <property type="component" value="Chromosome"/>
</dbReference>
<dbReference type="GO" id="GO:1901605">
    <property type="term" value="P:alpha-amino acid metabolic process"/>
    <property type="evidence" value="ECO:0007669"/>
    <property type="project" value="UniProtKB-ARBA"/>
</dbReference>